<keyword evidence="2" id="KW-1133">Transmembrane helix</keyword>
<evidence type="ECO:0000259" key="3">
    <source>
        <dbReference type="Pfam" id="PF00350"/>
    </source>
</evidence>
<proteinExistence type="predicted"/>
<protein>
    <submittedName>
        <fullName evidence="4">Dynamin family protein</fullName>
    </submittedName>
</protein>
<keyword evidence="5" id="KW-1185">Reference proteome</keyword>
<keyword evidence="2" id="KW-0472">Membrane</keyword>
<dbReference type="PANTHER" id="PTHR43681:SF1">
    <property type="entry name" value="SARCALUMENIN"/>
    <property type="match status" value="1"/>
</dbReference>
<dbReference type="InterPro" id="IPR027417">
    <property type="entry name" value="P-loop_NTPase"/>
</dbReference>
<organism evidence="4 5">
    <name type="scientific">Actinomycetospora aeridis</name>
    <dbReference type="NCBI Taxonomy" id="3129231"/>
    <lineage>
        <taxon>Bacteria</taxon>
        <taxon>Bacillati</taxon>
        <taxon>Actinomycetota</taxon>
        <taxon>Actinomycetes</taxon>
        <taxon>Pseudonocardiales</taxon>
        <taxon>Pseudonocardiaceae</taxon>
        <taxon>Actinomycetospora</taxon>
    </lineage>
</organism>
<dbReference type="InterPro" id="IPR045063">
    <property type="entry name" value="Dynamin_N"/>
</dbReference>
<dbReference type="SUPFAM" id="SSF52540">
    <property type="entry name" value="P-loop containing nucleoside triphosphate hydrolases"/>
    <property type="match status" value="1"/>
</dbReference>
<dbReference type="Proteomes" id="UP001370100">
    <property type="component" value="Unassembled WGS sequence"/>
</dbReference>
<gene>
    <name evidence="4" type="ORF">WCD41_07520</name>
</gene>
<dbReference type="InterPro" id="IPR051943">
    <property type="entry name" value="TRAFAC_Dynamin-like_GTPase"/>
</dbReference>
<evidence type="ECO:0000256" key="1">
    <source>
        <dbReference type="SAM" id="MobiDB-lite"/>
    </source>
</evidence>
<comment type="caution">
    <text evidence="4">The sequence shown here is derived from an EMBL/GenBank/DDBJ whole genome shotgun (WGS) entry which is preliminary data.</text>
</comment>
<dbReference type="RefSeq" id="WP_337712784.1">
    <property type="nucleotide sequence ID" value="NZ_JBBEGL010000002.1"/>
</dbReference>
<dbReference type="PANTHER" id="PTHR43681">
    <property type="entry name" value="TRANSMEMBRANE GTPASE FZO"/>
    <property type="match status" value="1"/>
</dbReference>
<feature type="compositionally biased region" description="Basic and acidic residues" evidence="1">
    <location>
        <begin position="14"/>
        <end position="53"/>
    </location>
</feature>
<feature type="compositionally biased region" description="Low complexity" evidence="1">
    <location>
        <begin position="54"/>
        <end position="92"/>
    </location>
</feature>
<dbReference type="EMBL" id="JBBEGL010000002">
    <property type="protein sequence ID" value="MEJ2886298.1"/>
    <property type="molecule type" value="Genomic_DNA"/>
</dbReference>
<name>A0ABU8N3P5_9PSEU</name>
<evidence type="ECO:0000313" key="5">
    <source>
        <dbReference type="Proteomes" id="UP001370100"/>
    </source>
</evidence>
<feature type="domain" description="Dynamin N-terminal" evidence="3">
    <location>
        <begin position="133"/>
        <end position="296"/>
    </location>
</feature>
<feature type="region of interest" description="Disordered" evidence="1">
    <location>
        <begin position="1"/>
        <end position="96"/>
    </location>
</feature>
<evidence type="ECO:0000256" key="2">
    <source>
        <dbReference type="SAM" id="Phobius"/>
    </source>
</evidence>
<keyword evidence="2" id="KW-0812">Transmembrane</keyword>
<dbReference type="Gene3D" id="3.40.50.300">
    <property type="entry name" value="P-loop containing nucleotide triphosphate hydrolases"/>
    <property type="match status" value="1"/>
</dbReference>
<dbReference type="Pfam" id="PF00350">
    <property type="entry name" value="Dynamin_N"/>
    <property type="match status" value="1"/>
</dbReference>
<accession>A0ABU8N3P5</accession>
<feature type="transmembrane region" description="Helical" evidence="2">
    <location>
        <begin position="563"/>
        <end position="582"/>
    </location>
</feature>
<evidence type="ECO:0000313" key="4">
    <source>
        <dbReference type="EMBL" id="MEJ2886298.1"/>
    </source>
</evidence>
<sequence>MTTDATDPQAVQARAEKARQAALERAEAARKNREEAAAKRKSQKETQQKETQRKATSSSTPSAAPAEVAAPKPMAKAPAKSTAPTSKAPSAAVKHASDTVDMAIKAATAYERDDLVARLKTAKRLLTDTAIRIPVVGEFKQGKSSLVNALIEAEICPVDDDIATAVPTEVRHATAPTASAHFEALPGSKGAGWTETITPAEVASYASEAGNPGNTRRLASVSVGIDRPVLAGGTVLVDTPGVGGLGGAHQSAVADLPRSHACLFVSDASRELTDPEVRFLHAVVELCPNVIMVLTKTDLSPHWEKIRERNHAHLHRAGVRIEIFPFSSELRRIASASGDVELDVESGAPELLARLERVQDEAAHIAVRSVMIQVTSALAQLESAARARRDALVDPARQEALIAQLAAAKERADGLREKGTKWQSVLADGFSDISSDVDFDLRARAKAVQKEAEEAIEAGDPAKNWEEFADWMRRRLAAEAMENYALFVRRAKDVAITVEQHLDAAESRITARSVNAPADVMGRLNLDVEFAPSGLRQMIKLPILQKVFGGVVMLTMVSNMAGLGIPMAAGLILGGAMGAFGVREERKKALEKRRSEARTGVRKYTDDFISQVGKDSRDAVRHVQRELRTAWTVRVGELQRAATAAMTAAQTAVQAGKSDTGQRERIEQDLQSLALVRARVDDLSEHLRRTAPAPAAGRAS</sequence>
<reference evidence="4 5" key="1">
    <citation type="submission" date="2024-03" db="EMBL/GenBank/DDBJ databases">
        <title>Actinomycetospora sp. OC33-EN06, a novel actinomycete isolated from wild orchid (Aerides multiflora).</title>
        <authorList>
            <person name="Suriyachadkun C."/>
        </authorList>
    </citation>
    <scope>NUCLEOTIDE SEQUENCE [LARGE SCALE GENOMIC DNA]</scope>
    <source>
        <strain evidence="4 5">OC33-EN06</strain>
    </source>
</reference>